<accession>A0A377H4C2</accession>
<dbReference type="AlphaFoldDB" id="A0A377H4C2"/>
<dbReference type="RefSeq" id="WP_018345779.1">
    <property type="nucleotide sequence ID" value="NZ_JTJO01000080.1"/>
</dbReference>
<proteinExistence type="predicted"/>
<dbReference type="Proteomes" id="UP000254232">
    <property type="component" value="Unassembled WGS sequence"/>
</dbReference>
<protein>
    <submittedName>
        <fullName evidence="1">Uncharacterized protein</fullName>
    </submittedName>
</protein>
<dbReference type="EMBL" id="UGGZ01000001">
    <property type="protein sequence ID" value="STO37433.1"/>
    <property type="molecule type" value="Genomic_DNA"/>
</dbReference>
<gene>
    <name evidence="1" type="ORF">NCTC11413_00542</name>
</gene>
<reference evidence="1 2" key="1">
    <citation type="submission" date="2018-06" db="EMBL/GenBank/DDBJ databases">
        <authorList>
            <consortium name="Pathogen Informatics"/>
            <person name="Doyle S."/>
        </authorList>
    </citation>
    <scope>NUCLEOTIDE SEQUENCE [LARGE SCALE GENOMIC DNA]</scope>
    <source>
        <strain evidence="1 2">NCTC11413</strain>
    </source>
</reference>
<evidence type="ECO:0000313" key="1">
    <source>
        <dbReference type="EMBL" id="STO37433.1"/>
    </source>
</evidence>
<organism evidence="1 2">
    <name type="scientific">Gallibacterium anatis</name>
    <dbReference type="NCBI Taxonomy" id="750"/>
    <lineage>
        <taxon>Bacteria</taxon>
        <taxon>Pseudomonadati</taxon>
        <taxon>Pseudomonadota</taxon>
        <taxon>Gammaproteobacteria</taxon>
        <taxon>Pasteurellales</taxon>
        <taxon>Pasteurellaceae</taxon>
        <taxon>Gallibacterium</taxon>
    </lineage>
</organism>
<dbReference type="GeneID" id="77264793"/>
<name>A0A377H4C2_9PAST</name>
<sequence length="55" mass="6379">MKDKDYEKWTNAKIEKAIASHQKNKKGYTLEQSKHMAMLAIAKAFKEFHQASSHT</sequence>
<evidence type="ECO:0000313" key="2">
    <source>
        <dbReference type="Proteomes" id="UP000254232"/>
    </source>
</evidence>